<organism evidence="1 2">
    <name type="scientific">Cryptotermes secundus</name>
    <dbReference type="NCBI Taxonomy" id="105785"/>
    <lineage>
        <taxon>Eukaryota</taxon>
        <taxon>Metazoa</taxon>
        <taxon>Ecdysozoa</taxon>
        <taxon>Arthropoda</taxon>
        <taxon>Hexapoda</taxon>
        <taxon>Insecta</taxon>
        <taxon>Pterygota</taxon>
        <taxon>Neoptera</taxon>
        <taxon>Polyneoptera</taxon>
        <taxon>Dictyoptera</taxon>
        <taxon>Blattodea</taxon>
        <taxon>Blattoidea</taxon>
        <taxon>Termitoidae</taxon>
        <taxon>Kalotermitidae</taxon>
        <taxon>Cryptotermitinae</taxon>
        <taxon>Cryptotermes</taxon>
    </lineage>
</organism>
<dbReference type="STRING" id="105785.A0A2J7Q7I0"/>
<name>A0A2J7Q7I0_9NEOP</name>
<sequence length="277" mass="31145">MKGLNFAIVNPYCNLDMACAVESVVSKLPQILGMEFRWKVRSVLQKAKSPTPNISKKEPKAVKSLRLNKDIRILPANKGNSTVVLDEIKYRDKINTLLKFGVYEPLSKNPTDKVERKVQQILVKYTTVLPAEVKRKLTPYHSKLPHLQGLPKIHKPDIPLRPIVSSTGSSFYALAGFLQKILSPLAGRSDSFVKNSSHFIELLKSVNPCGQDTLASFDVASLFTNVPVDEALQVIRSRLENDNTLAERSVLKVEAIMELLDFCLRTTYFQGDGRFYQ</sequence>
<dbReference type="PANTHER" id="PTHR21301:SF10">
    <property type="entry name" value="REVERSE TRANSCRIPTASE DOMAIN-CONTAINING PROTEIN"/>
    <property type="match status" value="1"/>
</dbReference>
<dbReference type="AlphaFoldDB" id="A0A2J7Q7I0"/>
<gene>
    <name evidence="1" type="ORF">B7P43_G05396</name>
</gene>
<keyword evidence="2" id="KW-1185">Reference proteome</keyword>
<reference evidence="1 2" key="1">
    <citation type="submission" date="2017-12" db="EMBL/GenBank/DDBJ databases">
        <title>Hemimetabolous genomes reveal molecular basis of termite eusociality.</title>
        <authorList>
            <person name="Harrison M.C."/>
            <person name="Jongepier E."/>
            <person name="Robertson H.M."/>
            <person name="Arning N."/>
            <person name="Bitard-Feildel T."/>
            <person name="Chao H."/>
            <person name="Childers C.P."/>
            <person name="Dinh H."/>
            <person name="Doddapaneni H."/>
            <person name="Dugan S."/>
            <person name="Gowin J."/>
            <person name="Greiner C."/>
            <person name="Han Y."/>
            <person name="Hu H."/>
            <person name="Hughes D.S.T."/>
            <person name="Huylmans A.-K."/>
            <person name="Kemena C."/>
            <person name="Kremer L.P.M."/>
            <person name="Lee S.L."/>
            <person name="Lopez-Ezquerra A."/>
            <person name="Mallet L."/>
            <person name="Monroy-Kuhn J.M."/>
            <person name="Moser A."/>
            <person name="Murali S.C."/>
            <person name="Muzny D.M."/>
            <person name="Otani S."/>
            <person name="Piulachs M.-D."/>
            <person name="Poelchau M."/>
            <person name="Qu J."/>
            <person name="Schaub F."/>
            <person name="Wada-Katsumata A."/>
            <person name="Worley K.C."/>
            <person name="Xie Q."/>
            <person name="Ylla G."/>
            <person name="Poulsen M."/>
            <person name="Gibbs R.A."/>
            <person name="Schal C."/>
            <person name="Richards S."/>
            <person name="Belles X."/>
            <person name="Korb J."/>
            <person name="Bornberg-Bauer E."/>
        </authorList>
    </citation>
    <scope>NUCLEOTIDE SEQUENCE [LARGE SCALE GENOMIC DNA]</scope>
    <source>
        <tissue evidence="1">Whole body</tissue>
    </source>
</reference>
<comment type="caution">
    <text evidence="1">The sequence shown here is derived from an EMBL/GenBank/DDBJ whole genome shotgun (WGS) entry which is preliminary data.</text>
</comment>
<evidence type="ECO:0000313" key="2">
    <source>
        <dbReference type="Proteomes" id="UP000235965"/>
    </source>
</evidence>
<evidence type="ECO:0008006" key="3">
    <source>
        <dbReference type="Google" id="ProtNLM"/>
    </source>
</evidence>
<evidence type="ECO:0000313" key="1">
    <source>
        <dbReference type="EMBL" id="PNF24540.1"/>
    </source>
</evidence>
<dbReference type="InParanoid" id="A0A2J7Q7I0"/>
<accession>A0A2J7Q7I0</accession>
<proteinExistence type="predicted"/>
<dbReference type="OrthoDB" id="10058657at2759"/>
<dbReference type="EMBL" id="NEVH01017442">
    <property type="protein sequence ID" value="PNF24540.1"/>
    <property type="molecule type" value="Genomic_DNA"/>
</dbReference>
<dbReference type="Proteomes" id="UP000235965">
    <property type="component" value="Unassembled WGS sequence"/>
</dbReference>
<protein>
    <recommendedName>
        <fullName evidence="3">Reverse transcriptase domain-containing protein</fullName>
    </recommendedName>
</protein>
<dbReference type="PANTHER" id="PTHR21301">
    <property type="entry name" value="REVERSE TRANSCRIPTASE"/>
    <property type="match status" value="1"/>
</dbReference>